<comment type="caution">
    <text evidence="2">The sequence shown here is derived from an EMBL/GenBank/DDBJ whole genome shotgun (WGS) entry which is preliminary data.</text>
</comment>
<keyword evidence="3" id="KW-1185">Reference proteome</keyword>
<dbReference type="Proteomes" id="UP000789375">
    <property type="component" value="Unassembled WGS sequence"/>
</dbReference>
<feature type="compositionally biased region" description="Polar residues" evidence="1">
    <location>
        <begin position="46"/>
        <end position="68"/>
    </location>
</feature>
<protein>
    <submittedName>
        <fullName evidence="2">3757_t:CDS:1</fullName>
    </submittedName>
</protein>
<feature type="compositionally biased region" description="Polar residues" evidence="1">
    <location>
        <begin position="95"/>
        <end position="106"/>
    </location>
</feature>
<sequence>MVSVHRPKERTKSEYQREFTWKNDTPPATPPAPSPAPVAPSPIPQESFTACNTPEPVKSSSKSNTMNAPTKLEKFSANNAADKWKDGLRNKNSPESRQSTLASSLDHQTKKIVALEANRLSKKSRSYSMYSLHDQLKVAEAARDLSSPYETEYKREFVNWKEYGTAVREDTAANKKSQVVDHTLKRRGSWSAPSLPAPLKWLEGLNLEIGSRDKLQPTVTDAKSIRGITTKITAKPSLQRPSTSAEFRDYHYDNKRPTTSAEYRDYHYDDKRPTTSAEYRDYHYDVKRPTTSADYRDNHHDGKRSNTTEYRDAYSNGNRPTTSADLRDYSRPMTSAELHDYHNDDYYGSKRDGNSTSRKESPLRSSTTMGYYDDREQHNSNRRDLDYLDGRNDRKYSDRKREIVYDDRRRENEYDYRRRDDNGYEKEHDSKYNSRPVQTSDQEYYNLDHSRNLSYSSSNKGSVHDEPTGLSGTTPYLEALRHRSSVSSVSSVSTPSSPATPNGYDINDLRWRRSNGLDPRIYKEQYYSPSIASKSSSGYSSKHQSRDYKPHNSALARDGYGRKPQTYSNYSSRPPSRATSVSSHGTSIEEESAILTDMLKEADLMTLRNLTDQMSVFRHRDFDVGGVQKGVPKGVQKGVKNTGRSTPVVNTTKKPSLVAGQKKPATTTTKAGTKSNPTPGIPPNKKKGHRPTSSLASVSSISSTSSYREAYQDYSRPPPTNFSAAREALNRARMKVEEMLEIVSNGGSLD</sequence>
<feature type="compositionally biased region" description="Polar residues" evidence="1">
    <location>
        <begin position="315"/>
        <end position="324"/>
    </location>
</feature>
<feature type="compositionally biased region" description="Polar residues" evidence="1">
    <location>
        <begin position="433"/>
        <end position="443"/>
    </location>
</feature>
<dbReference type="EMBL" id="CAJVPP010000452">
    <property type="protein sequence ID" value="CAG8484293.1"/>
    <property type="molecule type" value="Genomic_DNA"/>
</dbReference>
<feature type="compositionally biased region" description="Polar residues" evidence="1">
    <location>
        <begin position="452"/>
        <end position="461"/>
    </location>
</feature>
<feature type="compositionally biased region" description="Basic and acidic residues" evidence="1">
    <location>
        <begin position="337"/>
        <end position="362"/>
    </location>
</feature>
<feature type="compositionally biased region" description="Low complexity" evidence="1">
    <location>
        <begin position="693"/>
        <end position="706"/>
    </location>
</feature>
<name>A0A9N8WJ01_FUNMO</name>
<evidence type="ECO:0000256" key="1">
    <source>
        <dbReference type="SAM" id="MobiDB-lite"/>
    </source>
</evidence>
<organism evidence="2 3">
    <name type="scientific">Funneliformis mosseae</name>
    <name type="common">Endomycorrhizal fungus</name>
    <name type="synonym">Glomus mosseae</name>
    <dbReference type="NCBI Taxonomy" id="27381"/>
    <lineage>
        <taxon>Eukaryota</taxon>
        <taxon>Fungi</taxon>
        <taxon>Fungi incertae sedis</taxon>
        <taxon>Mucoromycota</taxon>
        <taxon>Glomeromycotina</taxon>
        <taxon>Glomeromycetes</taxon>
        <taxon>Glomerales</taxon>
        <taxon>Glomeraceae</taxon>
        <taxon>Funneliformis</taxon>
    </lineage>
</organism>
<feature type="compositionally biased region" description="Basic and acidic residues" evidence="1">
    <location>
        <begin position="246"/>
        <end position="312"/>
    </location>
</feature>
<feature type="compositionally biased region" description="Basic and acidic residues" evidence="1">
    <location>
        <begin position="414"/>
        <end position="432"/>
    </location>
</feature>
<feature type="compositionally biased region" description="Basic and acidic residues" evidence="1">
    <location>
        <begin position="372"/>
        <end position="392"/>
    </location>
</feature>
<proteinExistence type="predicted"/>
<gene>
    <name evidence="2" type="ORF">FMOSSE_LOCUS3190</name>
</gene>
<feature type="compositionally biased region" description="Basic and acidic residues" evidence="1">
    <location>
        <begin position="82"/>
        <end position="94"/>
    </location>
</feature>
<feature type="region of interest" description="Disordered" evidence="1">
    <location>
        <begin position="414"/>
        <end position="511"/>
    </location>
</feature>
<dbReference type="AlphaFoldDB" id="A0A9N8WJ01"/>
<feature type="compositionally biased region" description="Polar residues" evidence="1">
    <location>
        <begin position="565"/>
        <end position="586"/>
    </location>
</feature>
<feature type="region of interest" description="Disordered" evidence="1">
    <location>
        <begin position="233"/>
        <end position="392"/>
    </location>
</feature>
<evidence type="ECO:0000313" key="3">
    <source>
        <dbReference type="Proteomes" id="UP000789375"/>
    </source>
</evidence>
<accession>A0A9N8WJ01</accession>
<feature type="compositionally biased region" description="Pro residues" evidence="1">
    <location>
        <begin position="27"/>
        <end position="43"/>
    </location>
</feature>
<feature type="compositionally biased region" description="Low complexity" evidence="1">
    <location>
        <begin position="662"/>
        <end position="674"/>
    </location>
</feature>
<feature type="compositionally biased region" description="Low complexity" evidence="1">
    <location>
        <begin position="485"/>
        <end position="501"/>
    </location>
</feature>
<feature type="compositionally biased region" description="Low complexity" evidence="1">
    <location>
        <begin position="532"/>
        <end position="542"/>
    </location>
</feature>
<reference evidence="2" key="1">
    <citation type="submission" date="2021-06" db="EMBL/GenBank/DDBJ databases">
        <authorList>
            <person name="Kallberg Y."/>
            <person name="Tangrot J."/>
            <person name="Rosling A."/>
        </authorList>
    </citation>
    <scope>NUCLEOTIDE SEQUENCE</scope>
    <source>
        <strain evidence="2">87-6 pot B 2015</strain>
    </source>
</reference>
<evidence type="ECO:0000313" key="2">
    <source>
        <dbReference type="EMBL" id="CAG8484293.1"/>
    </source>
</evidence>
<feature type="region of interest" description="Disordered" evidence="1">
    <location>
        <begin position="532"/>
        <end position="588"/>
    </location>
</feature>
<feature type="region of interest" description="Disordered" evidence="1">
    <location>
        <begin position="1"/>
        <end position="106"/>
    </location>
</feature>
<feature type="compositionally biased region" description="Polar residues" evidence="1">
    <location>
        <begin position="642"/>
        <end position="654"/>
    </location>
</feature>
<feature type="region of interest" description="Disordered" evidence="1">
    <location>
        <begin position="633"/>
        <end position="726"/>
    </location>
</feature>
<feature type="compositionally biased region" description="Basic and acidic residues" evidence="1">
    <location>
        <begin position="10"/>
        <end position="21"/>
    </location>
</feature>